<accession>A0ABV7DW93</accession>
<dbReference type="NCBIfam" id="TIGR02218">
    <property type="entry name" value="phg_TIGR02218"/>
    <property type="match status" value="1"/>
</dbReference>
<reference evidence="3" key="1">
    <citation type="journal article" date="2019" name="Int. J. Syst. Evol. Microbiol.">
        <title>The Global Catalogue of Microorganisms (GCM) 10K type strain sequencing project: providing services to taxonomists for standard genome sequencing and annotation.</title>
        <authorList>
            <consortium name="The Broad Institute Genomics Platform"/>
            <consortium name="The Broad Institute Genome Sequencing Center for Infectious Disease"/>
            <person name="Wu L."/>
            <person name="Ma J."/>
        </authorList>
    </citation>
    <scope>NUCLEOTIDE SEQUENCE [LARGE SCALE GENOMIC DNA]</scope>
    <source>
        <strain evidence="3">KCTC 62102</strain>
    </source>
</reference>
<dbReference type="RefSeq" id="WP_197645737.1">
    <property type="nucleotide sequence ID" value="NZ_JAEACP010000015.1"/>
</dbReference>
<keyword evidence="3" id="KW-1185">Reference proteome</keyword>
<dbReference type="Pfam" id="PF09931">
    <property type="entry name" value="Phage_phiJL001_Gp84_N"/>
    <property type="match status" value="1"/>
</dbReference>
<organism evidence="2 3">
    <name type="scientific">Tabrizicola soli</name>
    <dbReference type="NCBI Taxonomy" id="2185115"/>
    <lineage>
        <taxon>Bacteria</taxon>
        <taxon>Pseudomonadati</taxon>
        <taxon>Pseudomonadota</taxon>
        <taxon>Alphaproteobacteria</taxon>
        <taxon>Rhodobacterales</taxon>
        <taxon>Paracoccaceae</taxon>
        <taxon>Tabrizicola</taxon>
    </lineage>
</organism>
<sequence length="298" mass="32065">MSAGDLYRHLESGATTVCRAWMVTRRDGVVLGFTDHDRDLMLRGVTCRADTGMTARALQQTTGLSVDNSEAMGALSAAAITEADILTGRFDGAEVRAFLVNWARPEDHIEQFRGSLGEIERAGGSFRAELRGLTEVLNQPQGQAYLPRCSAVLGDGRCRFQIGQPGYFAVRAAEEVEDGRVFRFAGFAGFDDGWFTHGRFEVISGAAVGLVGLVKSDRLAGGGRRIELWQSIGAEVVAGDQLRLVAGCDKAVGTCREKFANFLNFRGFPHIPGEDWLASYPVSGRPNSGGRRVSGGGT</sequence>
<evidence type="ECO:0000259" key="1">
    <source>
        <dbReference type="Pfam" id="PF09356"/>
    </source>
</evidence>
<gene>
    <name evidence="2" type="ORF">ACFOD6_11315</name>
</gene>
<proteinExistence type="predicted"/>
<dbReference type="Pfam" id="PF09356">
    <property type="entry name" value="Phage_BR0599"/>
    <property type="match status" value="1"/>
</dbReference>
<feature type="domain" description="Bacteriophage phiJL001 Gp84 C-terminal" evidence="1">
    <location>
        <begin position="193"/>
        <end position="275"/>
    </location>
</feature>
<dbReference type="Proteomes" id="UP001595445">
    <property type="component" value="Unassembled WGS sequence"/>
</dbReference>
<dbReference type="EMBL" id="JBHRSM010000019">
    <property type="protein sequence ID" value="MFC3086636.1"/>
    <property type="molecule type" value="Genomic_DNA"/>
</dbReference>
<name>A0ABV7DW93_9RHOB</name>
<evidence type="ECO:0000313" key="2">
    <source>
        <dbReference type="EMBL" id="MFC3086636.1"/>
    </source>
</evidence>
<dbReference type="InterPro" id="IPR018964">
    <property type="entry name" value="Phage_phiJL001_Gp84_C"/>
</dbReference>
<protein>
    <submittedName>
        <fullName evidence="2">DUF2163 domain-containing protein</fullName>
    </submittedName>
</protein>
<evidence type="ECO:0000313" key="3">
    <source>
        <dbReference type="Proteomes" id="UP001595445"/>
    </source>
</evidence>
<comment type="caution">
    <text evidence="2">The sequence shown here is derived from an EMBL/GenBank/DDBJ whole genome shotgun (WGS) entry which is preliminary data.</text>
</comment>
<dbReference type="InterPro" id="IPR011928">
    <property type="entry name" value="Phage_phiJL001_Gp84"/>
</dbReference>